<dbReference type="EMBL" id="SPHZ02000006">
    <property type="protein sequence ID" value="KAF0914173.1"/>
    <property type="molecule type" value="Genomic_DNA"/>
</dbReference>
<proteinExistence type="predicted"/>
<keyword evidence="2" id="KW-1185">Reference proteome</keyword>
<organism evidence="1 2">
    <name type="scientific">Oryza meyeriana var. granulata</name>
    <dbReference type="NCBI Taxonomy" id="110450"/>
    <lineage>
        <taxon>Eukaryota</taxon>
        <taxon>Viridiplantae</taxon>
        <taxon>Streptophyta</taxon>
        <taxon>Embryophyta</taxon>
        <taxon>Tracheophyta</taxon>
        <taxon>Spermatophyta</taxon>
        <taxon>Magnoliopsida</taxon>
        <taxon>Liliopsida</taxon>
        <taxon>Poales</taxon>
        <taxon>Poaceae</taxon>
        <taxon>BOP clade</taxon>
        <taxon>Oryzoideae</taxon>
        <taxon>Oryzeae</taxon>
        <taxon>Oryzinae</taxon>
        <taxon>Oryza</taxon>
        <taxon>Oryza meyeriana</taxon>
    </lineage>
</organism>
<comment type="caution">
    <text evidence="1">The sequence shown here is derived from an EMBL/GenBank/DDBJ whole genome shotgun (WGS) entry which is preliminary data.</text>
</comment>
<evidence type="ECO:0000313" key="2">
    <source>
        <dbReference type="Proteomes" id="UP000479710"/>
    </source>
</evidence>
<protein>
    <submittedName>
        <fullName evidence="1">Uncharacterized protein</fullName>
    </submittedName>
</protein>
<accession>A0A6G1DR76</accession>
<evidence type="ECO:0000313" key="1">
    <source>
        <dbReference type="EMBL" id="KAF0914173.1"/>
    </source>
</evidence>
<gene>
    <name evidence="1" type="ORF">E2562_027591</name>
</gene>
<dbReference type="Proteomes" id="UP000479710">
    <property type="component" value="Unassembled WGS sequence"/>
</dbReference>
<sequence length="96" mass="10885">MAAILGHPHHYATRPLRSGKHIRTTMPRAHLDRPSILLCDKIYLLQERRLDMAVKRAVAMPRRRLLYQSPSQVKDVALHELQPESDTGALQATAVV</sequence>
<name>A0A6G1DR76_9ORYZ</name>
<reference evidence="1 2" key="1">
    <citation type="submission" date="2019-11" db="EMBL/GenBank/DDBJ databases">
        <title>Whole genome sequence of Oryza granulata.</title>
        <authorList>
            <person name="Li W."/>
        </authorList>
    </citation>
    <scope>NUCLEOTIDE SEQUENCE [LARGE SCALE GENOMIC DNA]</scope>
    <source>
        <strain evidence="2">cv. Menghai</strain>
        <tissue evidence="1">Leaf</tissue>
    </source>
</reference>
<dbReference type="AlphaFoldDB" id="A0A6G1DR76"/>